<organism evidence="2 3">
    <name type="scientific">Drosophila ananassae</name>
    <name type="common">Fruit fly</name>
    <dbReference type="NCBI Taxonomy" id="7217"/>
    <lineage>
        <taxon>Eukaryota</taxon>
        <taxon>Metazoa</taxon>
        <taxon>Ecdysozoa</taxon>
        <taxon>Arthropoda</taxon>
        <taxon>Hexapoda</taxon>
        <taxon>Insecta</taxon>
        <taxon>Pterygota</taxon>
        <taxon>Neoptera</taxon>
        <taxon>Endopterygota</taxon>
        <taxon>Diptera</taxon>
        <taxon>Brachycera</taxon>
        <taxon>Muscomorpha</taxon>
        <taxon>Ephydroidea</taxon>
        <taxon>Drosophilidae</taxon>
        <taxon>Drosophila</taxon>
        <taxon>Sophophora</taxon>
    </lineage>
</organism>
<accession>B3M8A7</accession>
<dbReference type="eggNOG" id="ENOG502T8U9">
    <property type="taxonomic scope" value="Eukaryota"/>
</dbReference>
<reference evidence="2 3" key="1">
    <citation type="journal article" date="2007" name="Nature">
        <title>Evolution of genes and genomes on the Drosophila phylogeny.</title>
        <authorList>
            <consortium name="Drosophila 12 Genomes Consortium"/>
            <person name="Clark A.G."/>
            <person name="Eisen M.B."/>
            <person name="Smith D.R."/>
            <person name="Bergman C.M."/>
            <person name="Oliver B."/>
            <person name="Markow T.A."/>
            <person name="Kaufman T.C."/>
            <person name="Kellis M."/>
            <person name="Gelbart W."/>
            <person name="Iyer V.N."/>
            <person name="Pollard D.A."/>
            <person name="Sackton T.B."/>
            <person name="Larracuente A.M."/>
            <person name="Singh N.D."/>
            <person name="Abad J.P."/>
            <person name="Abt D.N."/>
            <person name="Adryan B."/>
            <person name="Aguade M."/>
            <person name="Akashi H."/>
            <person name="Anderson W.W."/>
            <person name="Aquadro C.F."/>
            <person name="Ardell D.H."/>
            <person name="Arguello R."/>
            <person name="Artieri C.G."/>
            <person name="Barbash D.A."/>
            <person name="Barker D."/>
            <person name="Barsanti P."/>
            <person name="Batterham P."/>
            <person name="Batzoglou S."/>
            <person name="Begun D."/>
            <person name="Bhutkar A."/>
            <person name="Blanco E."/>
            <person name="Bosak S.A."/>
            <person name="Bradley R.K."/>
            <person name="Brand A.D."/>
            <person name="Brent M.R."/>
            <person name="Brooks A.N."/>
            <person name="Brown R.H."/>
            <person name="Butlin R.K."/>
            <person name="Caggese C."/>
            <person name="Calvi B.R."/>
            <person name="Bernardo de Carvalho A."/>
            <person name="Caspi A."/>
            <person name="Castrezana S."/>
            <person name="Celniker S.E."/>
            <person name="Chang J.L."/>
            <person name="Chapple C."/>
            <person name="Chatterji S."/>
            <person name="Chinwalla A."/>
            <person name="Civetta A."/>
            <person name="Clifton S.W."/>
            <person name="Comeron J.M."/>
            <person name="Costello J.C."/>
            <person name="Coyne J.A."/>
            <person name="Daub J."/>
            <person name="David R.G."/>
            <person name="Delcher A.L."/>
            <person name="Delehaunty K."/>
            <person name="Do C.B."/>
            <person name="Ebling H."/>
            <person name="Edwards K."/>
            <person name="Eickbush T."/>
            <person name="Evans J.D."/>
            <person name="Filipski A."/>
            <person name="Findeiss S."/>
            <person name="Freyhult E."/>
            <person name="Fulton L."/>
            <person name="Fulton R."/>
            <person name="Garcia A.C."/>
            <person name="Gardiner A."/>
            <person name="Garfield D.A."/>
            <person name="Garvin B.E."/>
            <person name="Gibson G."/>
            <person name="Gilbert D."/>
            <person name="Gnerre S."/>
            <person name="Godfrey J."/>
            <person name="Good R."/>
            <person name="Gotea V."/>
            <person name="Gravely B."/>
            <person name="Greenberg A.J."/>
            <person name="Griffiths-Jones S."/>
            <person name="Gross S."/>
            <person name="Guigo R."/>
            <person name="Gustafson E.A."/>
            <person name="Haerty W."/>
            <person name="Hahn M.W."/>
            <person name="Halligan D.L."/>
            <person name="Halpern A.L."/>
            <person name="Halter G.M."/>
            <person name="Han M.V."/>
            <person name="Heger A."/>
            <person name="Hillier L."/>
            <person name="Hinrichs A.S."/>
            <person name="Holmes I."/>
            <person name="Hoskins R.A."/>
            <person name="Hubisz M.J."/>
            <person name="Hultmark D."/>
            <person name="Huntley M.A."/>
            <person name="Jaffe D.B."/>
            <person name="Jagadeeshan S."/>
            <person name="Jeck W.R."/>
            <person name="Johnson J."/>
            <person name="Jones C.D."/>
            <person name="Jordan W.C."/>
            <person name="Karpen G.H."/>
            <person name="Kataoka E."/>
            <person name="Keightley P.D."/>
            <person name="Kheradpour P."/>
            <person name="Kirkness E.F."/>
            <person name="Koerich L.B."/>
            <person name="Kristiansen K."/>
            <person name="Kudrna D."/>
            <person name="Kulathinal R.J."/>
            <person name="Kumar S."/>
            <person name="Kwok R."/>
            <person name="Lander E."/>
            <person name="Langley C.H."/>
            <person name="Lapoint R."/>
            <person name="Lazzaro B.P."/>
            <person name="Lee S.J."/>
            <person name="Levesque L."/>
            <person name="Li R."/>
            <person name="Lin C.F."/>
            <person name="Lin M.F."/>
            <person name="Lindblad-Toh K."/>
            <person name="Llopart A."/>
            <person name="Long M."/>
            <person name="Low L."/>
            <person name="Lozovsky E."/>
            <person name="Lu J."/>
            <person name="Luo M."/>
            <person name="Machado C.A."/>
            <person name="Makalowski W."/>
            <person name="Marzo M."/>
            <person name="Matsuda M."/>
            <person name="Matzkin L."/>
            <person name="McAllister B."/>
            <person name="McBride C.S."/>
            <person name="McKernan B."/>
            <person name="McKernan K."/>
            <person name="Mendez-Lago M."/>
            <person name="Minx P."/>
            <person name="Mollenhauer M.U."/>
            <person name="Montooth K."/>
            <person name="Mount S.M."/>
            <person name="Mu X."/>
            <person name="Myers E."/>
            <person name="Negre B."/>
            <person name="Newfeld S."/>
            <person name="Nielsen R."/>
            <person name="Noor M.A."/>
            <person name="O'Grady P."/>
            <person name="Pachter L."/>
            <person name="Papaceit M."/>
            <person name="Parisi M.J."/>
            <person name="Parisi M."/>
            <person name="Parts L."/>
            <person name="Pedersen J.S."/>
            <person name="Pesole G."/>
            <person name="Phillippy A.M."/>
            <person name="Ponting C.P."/>
            <person name="Pop M."/>
            <person name="Porcelli D."/>
            <person name="Powell J.R."/>
            <person name="Prohaska S."/>
            <person name="Pruitt K."/>
            <person name="Puig M."/>
            <person name="Quesneville H."/>
            <person name="Ram K.R."/>
            <person name="Rand D."/>
            <person name="Rasmussen M.D."/>
            <person name="Reed L.K."/>
            <person name="Reenan R."/>
            <person name="Reily A."/>
            <person name="Remington K.A."/>
            <person name="Rieger T.T."/>
            <person name="Ritchie M.G."/>
            <person name="Robin C."/>
            <person name="Rogers Y.H."/>
            <person name="Rohde C."/>
            <person name="Rozas J."/>
            <person name="Rubenfield M.J."/>
            <person name="Ruiz A."/>
            <person name="Russo S."/>
            <person name="Salzberg S.L."/>
            <person name="Sanchez-Gracia A."/>
            <person name="Saranga D.J."/>
            <person name="Sato H."/>
            <person name="Schaeffer S.W."/>
            <person name="Schatz M.C."/>
            <person name="Schlenke T."/>
            <person name="Schwartz R."/>
            <person name="Segarra C."/>
            <person name="Singh R.S."/>
            <person name="Sirot L."/>
            <person name="Sirota M."/>
            <person name="Sisneros N.B."/>
            <person name="Smith C.D."/>
            <person name="Smith T.F."/>
            <person name="Spieth J."/>
            <person name="Stage D.E."/>
            <person name="Stark A."/>
            <person name="Stephan W."/>
            <person name="Strausberg R.L."/>
            <person name="Strempel S."/>
            <person name="Sturgill D."/>
            <person name="Sutton G."/>
            <person name="Sutton G.G."/>
            <person name="Tao W."/>
            <person name="Teichmann S."/>
            <person name="Tobari Y.N."/>
            <person name="Tomimura Y."/>
            <person name="Tsolas J.M."/>
            <person name="Valente V.L."/>
            <person name="Venter E."/>
            <person name="Venter J.C."/>
            <person name="Vicario S."/>
            <person name="Vieira F.G."/>
            <person name="Vilella A.J."/>
            <person name="Villasante A."/>
            <person name="Walenz B."/>
            <person name="Wang J."/>
            <person name="Wasserman M."/>
            <person name="Watts T."/>
            <person name="Wilson D."/>
            <person name="Wilson R.K."/>
            <person name="Wing R.A."/>
            <person name="Wolfner M.F."/>
            <person name="Wong A."/>
            <person name="Wong G.K."/>
            <person name="Wu C.I."/>
            <person name="Wu G."/>
            <person name="Yamamoto D."/>
            <person name="Yang H.P."/>
            <person name="Yang S.P."/>
            <person name="Yorke J.A."/>
            <person name="Yoshida K."/>
            <person name="Zdobnov E."/>
            <person name="Zhang P."/>
            <person name="Zhang Y."/>
            <person name="Zimin A.V."/>
            <person name="Baldwin J."/>
            <person name="Abdouelleil A."/>
            <person name="Abdulkadir J."/>
            <person name="Abebe A."/>
            <person name="Abera B."/>
            <person name="Abreu J."/>
            <person name="Acer S.C."/>
            <person name="Aftuck L."/>
            <person name="Alexander A."/>
            <person name="An P."/>
            <person name="Anderson E."/>
            <person name="Anderson S."/>
            <person name="Arachi H."/>
            <person name="Azer M."/>
            <person name="Bachantsang P."/>
            <person name="Barry A."/>
            <person name="Bayul T."/>
            <person name="Berlin A."/>
            <person name="Bessette D."/>
            <person name="Bloom T."/>
            <person name="Blye J."/>
            <person name="Boguslavskiy L."/>
            <person name="Bonnet C."/>
            <person name="Boukhgalter B."/>
            <person name="Bourzgui I."/>
            <person name="Brown A."/>
            <person name="Cahill P."/>
            <person name="Channer S."/>
            <person name="Cheshatsang Y."/>
            <person name="Chuda L."/>
            <person name="Citroen M."/>
            <person name="Collymore A."/>
            <person name="Cooke P."/>
            <person name="Costello M."/>
            <person name="D'Aco K."/>
            <person name="Daza R."/>
            <person name="De Haan G."/>
            <person name="DeGray S."/>
            <person name="DeMaso C."/>
            <person name="Dhargay N."/>
            <person name="Dooley K."/>
            <person name="Dooley E."/>
            <person name="Doricent M."/>
            <person name="Dorje P."/>
            <person name="Dorjee K."/>
            <person name="Dupes A."/>
            <person name="Elong R."/>
            <person name="Falk J."/>
            <person name="Farina A."/>
            <person name="Faro S."/>
            <person name="Ferguson D."/>
            <person name="Fisher S."/>
            <person name="Foley C.D."/>
            <person name="Franke A."/>
            <person name="Friedrich D."/>
            <person name="Gadbois L."/>
            <person name="Gearin G."/>
            <person name="Gearin C.R."/>
            <person name="Giannoukos G."/>
            <person name="Goode T."/>
            <person name="Graham J."/>
            <person name="Grandbois E."/>
            <person name="Grewal S."/>
            <person name="Gyaltsen K."/>
            <person name="Hafez N."/>
            <person name="Hagos B."/>
            <person name="Hall J."/>
            <person name="Henson C."/>
            <person name="Hollinger A."/>
            <person name="Honan T."/>
            <person name="Huard M.D."/>
            <person name="Hughes L."/>
            <person name="Hurhula B."/>
            <person name="Husby M.E."/>
            <person name="Kamat A."/>
            <person name="Kanga B."/>
            <person name="Kashin S."/>
            <person name="Khazanovich D."/>
            <person name="Kisner P."/>
            <person name="Lance K."/>
            <person name="Lara M."/>
            <person name="Lee W."/>
            <person name="Lennon N."/>
            <person name="Letendre F."/>
            <person name="LeVine R."/>
            <person name="Lipovsky A."/>
            <person name="Liu X."/>
            <person name="Liu J."/>
            <person name="Liu S."/>
            <person name="Lokyitsang T."/>
            <person name="Lokyitsang Y."/>
            <person name="Lubonja R."/>
            <person name="Lui A."/>
            <person name="MacDonald P."/>
            <person name="Magnisalis V."/>
            <person name="Maru K."/>
            <person name="Matthews C."/>
            <person name="McCusker W."/>
            <person name="McDonough S."/>
            <person name="Mehta T."/>
            <person name="Meldrim J."/>
            <person name="Meneus L."/>
            <person name="Mihai O."/>
            <person name="Mihalev A."/>
            <person name="Mihova T."/>
            <person name="Mittelman R."/>
            <person name="Mlenga V."/>
            <person name="Montmayeur A."/>
            <person name="Mulrain L."/>
            <person name="Navidi A."/>
            <person name="Naylor J."/>
            <person name="Negash T."/>
            <person name="Nguyen T."/>
            <person name="Nguyen N."/>
            <person name="Nicol R."/>
            <person name="Norbu C."/>
            <person name="Norbu N."/>
            <person name="Novod N."/>
            <person name="O'Neill B."/>
            <person name="Osman S."/>
            <person name="Markiewicz E."/>
            <person name="Oyono O.L."/>
            <person name="Patti C."/>
            <person name="Phunkhang P."/>
            <person name="Pierre F."/>
            <person name="Priest M."/>
            <person name="Raghuraman S."/>
            <person name="Rege F."/>
            <person name="Reyes R."/>
            <person name="Rise C."/>
            <person name="Rogov P."/>
            <person name="Ross K."/>
            <person name="Ryan E."/>
            <person name="Settipalli S."/>
            <person name="Shea T."/>
            <person name="Sherpa N."/>
            <person name="Shi L."/>
            <person name="Shih D."/>
            <person name="Sparrow T."/>
            <person name="Spaulding J."/>
            <person name="Stalker J."/>
            <person name="Stange-Thomann N."/>
            <person name="Stavropoulos S."/>
            <person name="Stone C."/>
            <person name="Strader C."/>
            <person name="Tesfaye S."/>
            <person name="Thomson T."/>
            <person name="Thoulutsang Y."/>
            <person name="Thoulutsang D."/>
            <person name="Topham K."/>
            <person name="Topping I."/>
            <person name="Tsamla T."/>
            <person name="Vassiliev H."/>
            <person name="Vo A."/>
            <person name="Wangchuk T."/>
            <person name="Wangdi T."/>
            <person name="Weiand M."/>
            <person name="Wilkinson J."/>
            <person name="Wilson A."/>
            <person name="Yadav S."/>
            <person name="Young G."/>
            <person name="Yu Q."/>
            <person name="Zembek L."/>
            <person name="Zhong D."/>
            <person name="Zimmer A."/>
            <person name="Zwirko Z."/>
            <person name="Jaffe D.B."/>
            <person name="Alvarez P."/>
            <person name="Brockman W."/>
            <person name="Butler J."/>
            <person name="Chin C."/>
            <person name="Gnerre S."/>
            <person name="Grabherr M."/>
            <person name="Kleber M."/>
            <person name="Mauceli E."/>
            <person name="MacCallum I."/>
        </authorList>
    </citation>
    <scope>NUCLEOTIDE SEQUENCE [LARGE SCALE GENOMIC DNA]</scope>
    <source>
        <strain evidence="3">Tucson 14024-0371.13</strain>
    </source>
</reference>
<dbReference type="GO" id="GO:0010623">
    <property type="term" value="P:programmed cell death involved in cell development"/>
    <property type="evidence" value="ECO:0007669"/>
    <property type="project" value="EnsemblMetazoa"/>
</dbReference>
<feature type="region of interest" description="Disordered" evidence="1">
    <location>
        <begin position="1"/>
        <end position="69"/>
    </location>
</feature>
<name>B3M8A7_DROAN</name>
<dbReference type="OrthoDB" id="7882921at2759"/>
<sequence length="115" mass="12262">MAVPFYEDEHVSKSEPSGDQVDSPMAYSIDPGHDQVDFEGPPPPPAQAETAAGTGATSEPEAPAAAPSAEEQLLAWKILALTMCKVLKQFYQQHKQQAGKSSKLSATVQIQPQAQ</sequence>
<dbReference type="GO" id="GO:0071479">
    <property type="term" value="P:cellular response to ionizing radiation"/>
    <property type="evidence" value="ECO:0007669"/>
    <property type="project" value="EnsemblMetazoa"/>
</dbReference>
<dbReference type="OMA" id="LALTMCK"/>
<feature type="compositionally biased region" description="Low complexity" evidence="1">
    <location>
        <begin position="47"/>
        <end position="69"/>
    </location>
</feature>
<dbReference type="EMBL" id="CH902618">
    <property type="protein sequence ID" value="EDV41046.1"/>
    <property type="molecule type" value="Genomic_DNA"/>
</dbReference>
<evidence type="ECO:0000313" key="3">
    <source>
        <dbReference type="Proteomes" id="UP000007801"/>
    </source>
</evidence>
<dbReference type="PhylomeDB" id="B3M8A7"/>
<gene>
    <name evidence="2" type="primary">Dana\GF10820</name>
    <name evidence="2" type="synonym">dana_GLEANR_10778</name>
    <name evidence="2" type="ORF">GF10820</name>
</gene>
<dbReference type="InParanoid" id="B3M8A7"/>
<proteinExistence type="predicted"/>
<dbReference type="GO" id="GO:0006915">
    <property type="term" value="P:apoptotic process"/>
    <property type="evidence" value="ECO:0007669"/>
    <property type="project" value="EnsemblMetazoa"/>
</dbReference>
<dbReference type="HOGENOM" id="CLU_2099374_0_0_1"/>
<evidence type="ECO:0000256" key="1">
    <source>
        <dbReference type="SAM" id="MobiDB-lite"/>
    </source>
</evidence>
<dbReference type="GeneID" id="6493687"/>
<keyword evidence="3" id="KW-1185">Reference proteome</keyword>
<evidence type="ECO:0000313" key="2">
    <source>
        <dbReference type="EMBL" id="EDV41046.1"/>
    </source>
</evidence>
<dbReference type="Proteomes" id="UP000007801">
    <property type="component" value="Unassembled WGS sequence"/>
</dbReference>
<protein>
    <submittedName>
        <fullName evidence="2">Uncharacterized protein</fullName>
    </submittedName>
</protein>
<dbReference type="KEGG" id="dan:6493687"/>
<dbReference type="AlphaFoldDB" id="B3M8A7"/>
<dbReference type="STRING" id="7217.B3M8A7"/>